<keyword evidence="1" id="KW-0812">Transmembrane</keyword>
<gene>
    <name evidence="2" type="ORF">H0H81_005738</name>
</gene>
<keyword evidence="1" id="KW-1133">Transmembrane helix</keyword>
<evidence type="ECO:0000313" key="3">
    <source>
        <dbReference type="Proteomes" id="UP000717328"/>
    </source>
</evidence>
<keyword evidence="1" id="KW-0472">Membrane</keyword>
<dbReference type="GO" id="GO:0004497">
    <property type="term" value="F:monooxygenase activity"/>
    <property type="evidence" value="ECO:0007669"/>
    <property type="project" value="InterPro"/>
</dbReference>
<dbReference type="GO" id="GO:0016705">
    <property type="term" value="F:oxidoreductase activity, acting on paired donors, with incorporation or reduction of molecular oxygen"/>
    <property type="evidence" value="ECO:0007669"/>
    <property type="project" value="InterPro"/>
</dbReference>
<evidence type="ECO:0000256" key="1">
    <source>
        <dbReference type="SAM" id="Phobius"/>
    </source>
</evidence>
<organism evidence="2 3">
    <name type="scientific">Sphagnurus paluster</name>
    <dbReference type="NCBI Taxonomy" id="117069"/>
    <lineage>
        <taxon>Eukaryota</taxon>
        <taxon>Fungi</taxon>
        <taxon>Dikarya</taxon>
        <taxon>Basidiomycota</taxon>
        <taxon>Agaricomycotina</taxon>
        <taxon>Agaricomycetes</taxon>
        <taxon>Agaricomycetidae</taxon>
        <taxon>Agaricales</taxon>
        <taxon>Tricholomatineae</taxon>
        <taxon>Lyophyllaceae</taxon>
        <taxon>Sphagnurus</taxon>
    </lineage>
</organism>
<evidence type="ECO:0008006" key="4">
    <source>
        <dbReference type="Google" id="ProtNLM"/>
    </source>
</evidence>
<accession>A0A9P7KEH9</accession>
<feature type="non-terminal residue" evidence="2">
    <location>
        <position position="125"/>
    </location>
</feature>
<dbReference type="Proteomes" id="UP000717328">
    <property type="component" value="Unassembled WGS sequence"/>
</dbReference>
<reference evidence="2" key="2">
    <citation type="submission" date="2021-10" db="EMBL/GenBank/DDBJ databases">
        <title>Phylogenomics reveals ancestral predisposition of the termite-cultivated fungus Termitomyces towards a domesticated lifestyle.</title>
        <authorList>
            <person name="Auxier B."/>
            <person name="Grum-Grzhimaylo A."/>
            <person name="Cardenas M.E."/>
            <person name="Lodge J.D."/>
            <person name="Laessoe T."/>
            <person name="Pedersen O."/>
            <person name="Smith M.E."/>
            <person name="Kuyper T.W."/>
            <person name="Franco-Molano E.A."/>
            <person name="Baroni T.J."/>
            <person name="Aanen D.K."/>
        </authorList>
    </citation>
    <scope>NUCLEOTIDE SEQUENCE</scope>
    <source>
        <strain evidence="2">D49</strain>
    </source>
</reference>
<keyword evidence="3" id="KW-1185">Reference proteome</keyword>
<reference evidence="2" key="1">
    <citation type="submission" date="2021-02" db="EMBL/GenBank/DDBJ databases">
        <authorList>
            <person name="Nieuwenhuis M."/>
            <person name="Van De Peppel L.J.J."/>
        </authorList>
    </citation>
    <scope>NUCLEOTIDE SEQUENCE</scope>
    <source>
        <strain evidence="2">D49</strain>
    </source>
</reference>
<sequence length="125" mass="13950">MDALLQRVRTGLTRDDLALVAVPLSIAFVFFHLAKLTRQRRTTSLPGPPSTSLFFGVDKDILEAEDSGVLYEEWEKQYGAVYAIPSKLGSRDIVLCDPKAIAHYYAGDTFTYQQSSASRSFIGHY</sequence>
<feature type="transmembrane region" description="Helical" evidence="1">
    <location>
        <begin position="17"/>
        <end position="34"/>
    </location>
</feature>
<dbReference type="AlphaFoldDB" id="A0A9P7KEH9"/>
<protein>
    <recommendedName>
        <fullName evidence="4">Cytochrome P450</fullName>
    </recommendedName>
</protein>
<name>A0A9P7KEH9_9AGAR</name>
<dbReference type="InterPro" id="IPR036396">
    <property type="entry name" value="Cyt_P450_sf"/>
</dbReference>
<dbReference type="Gene3D" id="1.10.630.10">
    <property type="entry name" value="Cytochrome P450"/>
    <property type="match status" value="1"/>
</dbReference>
<evidence type="ECO:0000313" key="2">
    <source>
        <dbReference type="EMBL" id="KAG5649166.1"/>
    </source>
</evidence>
<dbReference type="GO" id="GO:0005506">
    <property type="term" value="F:iron ion binding"/>
    <property type="evidence" value="ECO:0007669"/>
    <property type="project" value="InterPro"/>
</dbReference>
<dbReference type="EMBL" id="JABCKI010001463">
    <property type="protein sequence ID" value="KAG5649166.1"/>
    <property type="molecule type" value="Genomic_DNA"/>
</dbReference>
<dbReference type="OrthoDB" id="1470350at2759"/>
<comment type="caution">
    <text evidence="2">The sequence shown here is derived from an EMBL/GenBank/DDBJ whole genome shotgun (WGS) entry which is preliminary data.</text>
</comment>
<proteinExistence type="predicted"/>
<dbReference type="GO" id="GO:0020037">
    <property type="term" value="F:heme binding"/>
    <property type="evidence" value="ECO:0007669"/>
    <property type="project" value="InterPro"/>
</dbReference>